<gene>
    <name evidence="2" type="ORF">WFA24289_00509</name>
</gene>
<dbReference type="Proteomes" id="UP000789707">
    <property type="component" value="Unassembled WGS sequence"/>
</dbReference>
<dbReference type="InterPro" id="IPR013094">
    <property type="entry name" value="AB_hydrolase_3"/>
</dbReference>
<protein>
    <recommendedName>
        <fullName evidence="1">Alpha/beta hydrolase fold-3 domain-containing protein</fullName>
    </recommendedName>
</protein>
<dbReference type="InterPro" id="IPR050466">
    <property type="entry name" value="Carboxylest/Gibb_receptor"/>
</dbReference>
<evidence type="ECO:0000259" key="1">
    <source>
        <dbReference type="Pfam" id="PF07859"/>
    </source>
</evidence>
<keyword evidence="3" id="KW-1185">Reference proteome</keyword>
<dbReference type="Pfam" id="PF07859">
    <property type="entry name" value="Abhydrolase_3"/>
    <property type="match status" value="1"/>
</dbReference>
<name>A0ABM8Z5W5_9LACO</name>
<dbReference type="PANTHER" id="PTHR23024">
    <property type="entry name" value="ARYLACETAMIDE DEACETYLASE"/>
    <property type="match status" value="1"/>
</dbReference>
<sequence length="330" mass="36721">MKAFNQTDAAYEQRLRDLEVQSTEMGQIVTLPGTPATIDEWHAAIKQRQQPSPRVVAKLQQLWDEHDYQGLAHLLQFTPAKYSVVRQPVSVVTSHRPISRLLSAQIYELTPGTATHALIFLHGGGLVNGTAERNADWLQYLLTQLGSDWLIVNVDYPLITQITLPTLLAEITQVSAVVHQWLPNVKLYLAGESSGAALAMQTEAANRSLINGQVLIYPQWQFGGSTQPKHPLALPLLNDFNRMLNVQTALINQQIAAPLSWQLDTTMPTLIIKAEHDVFNADLATRITGQQPQLQIAVFQGLMHGFIDYFGVLPQAQVAAMLVSEWLQQQ</sequence>
<evidence type="ECO:0000313" key="3">
    <source>
        <dbReference type="Proteomes" id="UP000789707"/>
    </source>
</evidence>
<accession>A0ABM8Z5W5</accession>
<organism evidence="2 3">
    <name type="scientific">Periweissella fabaria</name>
    <dbReference type="NCBI Taxonomy" id="546157"/>
    <lineage>
        <taxon>Bacteria</taxon>
        <taxon>Bacillati</taxon>
        <taxon>Bacillota</taxon>
        <taxon>Bacilli</taxon>
        <taxon>Lactobacillales</taxon>
        <taxon>Lactobacillaceae</taxon>
        <taxon>Periweissella</taxon>
    </lineage>
</organism>
<evidence type="ECO:0000313" key="2">
    <source>
        <dbReference type="EMBL" id="CAH0416210.1"/>
    </source>
</evidence>
<comment type="caution">
    <text evidence="2">The sequence shown here is derived from an EMBL/GenBank/DDBJ whole genome shotgun (WGS) entry which is preliminary data.</text>
</comment>
<dbReference type="Gene3D" id="3.40.50.1820">
    <property type="entry name" value="alpha/beta hydrolase"/>
    <property type="match status" value="1"/>
</dbReference>
<dbReference type="EMBL" id="CAKKNS010000001">
    <property type="protein sequence ID" value="CAH0416210.1"/>
    <property type="molecule type" value="Genomic_DNA"/>
</dbReference>
<dbReference type="InterPro" id="IPR029058">
    <property type="entry name" value="AB_hydrolase_fold"/>
</dbReference>
<dbReference type="SUPFAM" id="SSF53474">
    <property type="entry name" value="alpha/beta-Hydrolases"/>
    <property type="match status" value="1"/>
</dbReference>
<reference evidence="2 3" key="1">
    <citation type="submission" date="2021-11" db="EMBL/GenBank/DDBJ databases">
        <authorList>
            <person name="Depoorter E."/>
        </authorList>
    </citation>
    <scope>NUCLEOTIDE SEQUENCE [LARGE SCALE GENOMIC DNA]</scope>
    <source>
        <strain evidence="2 3">LMG 24289</strain>
    </source>
</reference>
<dbReference type="PANTHER" id="PTHR23024:SF24">
    <property type="entry name" value="ALPHA_BETA HYDROLASE FOLD-3 DOMAIN-CONTAINING PROTEIN"/>
    <property type="match status" value="1"/>
</dbReference>
<proteinExistence type="predicted"/>
<feature type="domain" description="Alpha/beta hydrolase fold-3" evidence="1">
    <location>
        <begin position="118"/>
        <end position="307"/>
    </location>
</feature>
<dbReference type="RefSeq" id="WP_230096270.1">
    <property type="nucleotide sequence ID" value="NZ_CAKKNS010000001.1"/>
</dbReference>